<accession>A0AAP0LKV0</accession>
<dbReference type="AlphaFoldDB" id="A0AAP0LKV0"/>
<reference evidence="1 2" key="1">
    <citation type="submission" date="2024-05" db="EMBL/GenBank/DDBJ databases">
        <title>Haplotype-resolved chromosome-level genome assembly of Huyou (Citrus changshanensis).</title>
        <authorList>
            <person name="Miao C."/>
            <person name="Chen W."/>
            <person name="Wu Y."/>
            <person name="Wang L."/>
            <person name="Zhao S."/>
            <person name="Grierson D."/>
            <person name="Xu C."/>
            <person name="Chen K."/>
        </authorList>
    </citation>
    <scope>NUCLEOTIDE SEQUENCE [LARGE SCALE GENOMIC DNA]</scope>
    <source>
        <strain evidence="1">01-14</strain>
        <tissue evidence="1">Leaf</tissue>
    </source>
</reference>
<dbReference type="EMBL" id="JBCGBO010000025">
    <property type="protein sequence ID" value="KAK9177233.1"/>
    <property type="molecule type" value="Genomic_DNA"/>
</dbReference>
<dbReference type="PANTHER" id="PTHR35744:SF4">
    <property type="entry name" value="OS04G0464600 PROTEIN"/>
    <property type="match status" value="1"/>
</dbReference>
<dbReference type="PANTHER" id="PTHR35744">
    <property type="entry name" value="C2H2-TYPE DOMAIN-CONTAINING PROTEIN"/>
    <property type="match status" value="1"/>
</dbReference>
<evidence type="ECO:0000313" key="1">
    <source>
        <dbReference type="EMBL" id="KAK9177233.1"/>
    </source>
</evidence>
<protein>
    <submittedName>
        <fullName evidence="1">Uncharacterized protein</fullName>
    </submittedName>
</protein>
<proteinExistence type="predicted"/>
<dbReference type="Proteomes" id="UP001428341">
    <property type="component" value="Unassembled WGS sequence"/>
</dbReference>
<comment type="caution">
    <text evidence="1">The sequence shown here is derived from an EMBL/GenBank/DDBJ whole genome shotgun (WGS) entry which is preliminary data.</text>
</comment>
<organism evidence="1 2">
    <name type="scientific">Citrus x changshan-huyou</name>
    <dbReference type="NCBI Taxonomy" id="2935761"/>
    <lineage>
        <taxon>Eukaryota</taxon>
        <taxon>Viridiplantae</taxon>
        <taxon>Streptophyta</taxon>
        <taxon>Embryophyta</taxon>
        <taxon>Tracheophyta</taxon>
        <taxon>Spermatophyta</taxon>
        <taxon>Magnoliopsida</taxon>
        <taxon>eudicotyledons</taxon>
        <taxon>Gunneridae</taxon>
        <taxon>Pentapetalae</taxon>
        <taxon>rosids</taxon>
        <taxon>malvids</taxon>
        <taxon>Sapindales</taxon>
        <taxon>Rutaceae</taxon>
        <taxon>Aurantioideae</taxon>
        <taxon>Citrus</taxon>
    </lineage>
</organism>
<gene>
    <name evidence="1" type="ORF">WN944_029252</name>
</gene>
<name>A0AAP0LKV0_9ROSI</name>
<sequence length="85" mass="9818">MAASAILTPKAGYVFADGLKRAWFWVRMVLVKPQDADVLLRNFMVAMVDKRRCGEKALDWDDVSEDVDINDITHAQRCRLYSEER</sequence>
<evidence type="ECO:0000313" key="2">
    <source>
        <dbReference type="Proteomes" id="UP001428341"/>
    </source>
</evidence>
<keyword evidence="2" id="KW-1185">Reference proteome</keyword>